<dbReference type="InterPro" id="IPR011933">
    <property type="entry name" value="Double_TM_dom"/>
</dbReference>
<dbReference type="Proteomes" id="UP001374893">
    <property type="component" value="Chromosome"/>
</dbReference>
<dbReference type="InterPro" id="IPR024163">
    <property type="entry name" value="Aerotolerance_reg_N"/>
</dbReference>
<accession>A0ABN6GYH0</accession>
<dbReference type="PANTHER" id="PTHR37464:SF1">
    <property type="entry name" value="BLL2463 PROTEIN"/>
    <property type="match status" value="1"/>
</dbReference>
<feature type="domain" description="Aerotolerance regulator N-terminal" evidence="1">
    <location>
        <begin position="1"/>
        <end position="69"/>
    </location>
</feature>
<evidence type="ECO:0000313" key="3">
    <source>
        <dbReference type="Proteomes" id="UP001374893"/>
    </source>
</evidence>
<keyword evidence="3" id="KW-1185">Reference proteome</keyword>
<organism evidence="2 3">
    <name type="scientific">Haloferula helveola</name>
    <dbReference type="NCBI Taxonomy" id="490095"/>
    <lineage>
        <taxon>Bacteria</taxon>
        <taxon>Pseudomonadati</taxon>
        <taxon>Verrucomicrobiota</taxon>
        <taxon>Verrucomicrobiia</taxon>
        <taxon>Verrucomicrobiales</taxon>
        <taxon>Verrucomicrobiaceae</taxon>
        <taxon>Haloferula</taxon>
    </lineage>
</organism>
<sequence length="657" mass="70730">MLWGMFAASAPIIIHLLNRRRHKTVKWAAMQFLLKATRESRGKKRLRHILILTCRALGIAALVAAAALPVISSFLGLGAGKPDVVVLILDRSASMESNPESGGVPRRALAIQRIGDAIADLGGTRLVLIDSASGKPQDILSPEVLPELSATATTDTAADFPDLLAGATEFLAETPGRNELWIASDLQGSNWAPGDDRWSNVRAALTNLPQPPRIRILSLSGKSAGNQSIRVVSSRRAGERLELELEITRSGDALTPLNLPVTTTLNGTRSTETVRIPGQQLRFFRSMPVPDTERSGSGWVSIPGDGNPRDNVGYFAYGPALPVRSAVVASTGESADYLLLASAPGGFGGQTAERIDPAALASFLTEGIATVFWTAPLPEGPVAEELDRFINDGGHVVFLAPEGDSAAEFLGVAWSPISRPPAEQFFILDSWNRNDGLLRDGIDGTPIPADRLRAVKRRVPTGESTILARWDDTEPFLVRRVVGRGTAWFVGSQPDYSWSNLADADVLLPVAQRAVLAGAGRFDSGYVVELGSPEAQPGPNEVRERLDEYTDEASAEPEFVAGVYRFGDRIRAVNRPAVEDLEGQIEAKAFETLLEGTTYSLFEDTSTSGQENISRDVWRAFLVAMLFFLLSEALLCLPKPVTTVEKPTAGAQPSSLR</sequence>
<evidence type="ECO:0000259" key="1">
    <source>
        <dbReference type="Pfam" id="PF07584"/>
    </source>
</evidence>
<reference evidence="2 3" key="1">
    <citation type="submission" date="2021-06" db="EMBL/GenBank/DDBJ databases">
        <title>Complete genome of Haloferula helveola possessing various polysaccharide degrading enzymes.</title>
        <authorList>
            <person name="Takami H."/>
            <person name="Huang C."/>
            <person name="Hamasaki K."/>
        </authorList>
    </citation>
    <scope>NUCLEOTIDE SEQUENCE [LARGE SCALE GENOMIC DNA]</scope>
    <source>
        <strain evidence="2 3">CN-1</strain>
    </source>
</reference>
<proteinExistence type="predicted"/>
<protein>
    <recommendedName>
        <fullName evidence="1">Aerotolerance regulator N-terminal domain-containing protein</fullName>
    </recommendedName>
</protein>
<dbReference type="PANTHER" id="PTHR37464">
    <property type="entry name" value="BLL2463 PROTEIN"/>
    <property type="match status" value="1"/>
</dbReference>
<dbReference type="EMBL" id="AP024702">
    <property type="protein sequence ID" value="BCX46346.1"/>
    <property type="molecule type" value="Genomic_DNA"/>
</dbReference>
<evidence type="ECO:0000313" key="2">
    <source>
        <dbReference type="EMBL" id="BCX46346.1"/>
    </source>
</evidence>
<gene>
    <name evidence="2" type="ORF">HAHE_02540</name>
</gene>
<dbReference type="NCBIfam" id="TIGR02226">
    <property type="entry name" value="two_anch"/>
    <property type="match status" value="1"/>
</dbReference>
<dbReference type="Pfam" id="PF07584">
    <property type="entry name" value="BatA"/>
    <property type="match status" value="1"/>
</dbReference>
<name>A0ABN6GYH0_9BACT</name>